<organism evidence="13 14">
    <name type="scientific">Danionella cerebrum</name>
    <dbReference type="NCBI Taxonomy" id="2873325"/>
    <lineage>
        <taxon>Eukaryota</taxon>
        <taxon>Metazoa</taxon>
        <taxon>Chordata</taxon>
        <taxon>Craniata</taxon>
        <taxon>Vertebrata</taxon>
        <taxon>Euteleostomi</taxon>
        <taxon>Actinopterygii</taxon>
        <taxon>Neopterygii</taxon>
        <taxon>Teleostei</taxon>
        <taxon>Ostariophysi</taxon>
        <taxon>Cypriniformes</taxon>
        <taxon>Danionidae</taxon>
        <taxon>Danioninae</taxon>
        <taxon>Danionella</taxon>
    </lineage>
</organism>
<dbReference type="AlphaFoldDB" id="A0A553Q7C0"/>
<keyword evidence="7 12" id="KW-1133">Transmembrane helix</keyword>
<feature type="repeat" description="Cys-rich GLG1" evidence="11">
    <location>
        <begin position="91"/>
        <end position="158"/>
    </location>
</feature>
<keyword evidence="6" id="KW-0730">Sialic acid</keyword>
<evidence type="ECO:0000256" key="1">
    <source>
        <dbReference type="ARBA" id="ARBA00004479"/>
    </source>
</evidence>
<dbReference type="Pfam" id="PF00839">
    <property type="entry name" value="Cys_rich_FGFR"/>
    <property type="match status" value="4"/>
</dbReference>
<evidence type="ECO:0000256" key="12">
    <source>
        <dbReference type="SAM" id="Phobius"/>
    </source>
</evidence>
<evidence type="ECO:0000256" key="8">
    <source>
        <dbReference type="ARBA" id="ARBA00023136"/>
    </source>
</evidence>
<reference evidence="13 14" key="1">
    <citation type="journal article" date="2019" name="Sci. Data">
        <title>Hybrid genome assembly and annotation of Danionella translucida.</title>
        <authorList>
            <person name="Kadobianskyi M."/>
            <person name="Schulze L."/>
            <person name="Schuelke M."/>
            <person name="Judkewitz B."/>
        </authorList>
    </citation>
    <scope>NUCLEOTIDE SEQUENCE [LARGE SCALE GENOMIC DNA]</scope>
    <source>
        <strain evidence="13 14">Bolton</strain>
    </source>
</reference>
<evidence type="ECO:0000256" key="10">
    <source>
        <dbReference type="ARBA" id="ARBA00024182"/>
    </source>
</evidence>
<proteinExistence type="predicted"/>
<accession>A0A553Q7C0</accession>
<dbReference type="PANTHER" id="PTHR11884:SF1">
    <property type="entry name" value="GOLGI APPARATUS PROTEIN 1"/>
    <property type="match status" value="1"/>
</dbReference>
<dbReference type="InterPro" id="IPR039728">
    <property type="entry name" value="GLG1"/>
</dbReference>
<keyword evidence="8 12" id="KW-0472">Membrane</keyword>
<dbReference type="PROSITE" id="PS51289">
    <property type="entry name" value="GLG1_C_RICH"/>
    <property type="match status" value="2"/>
</dbReference>
<dbReference type="GO" id="GO:0000139">
    <property type="term" value="C:Golgi membrane"/>
    <property type="evidence" value="ECO:0007669"/>
    <property type="project" value="InterPro"/>
</dbReference>
<feature type="transmembrane region" description="Helical" evidence="12">
    <location>
        <begin position="325"/>
        <end position="348"/>
    </location>
</feature>
<dbReference type="Proteomes" id="UP000316079">
    <property type="component" value="Unassembled WGS sequence"/>
</dbReference>
<dbReference type="EMBL" id="SRMA01026256">
    <property type="protein sequence ID" value="TRY85807.1"/>
    <property type="molecule type" value="Genomic_DNA"/>
</dbReference>
<gene>
    <name evidence="13" type="ORF">DNTS_011855</name>
</gene>
<dbReference type="PANTHER" id="PTHR11884">
    <property type="entry name" value="SELECTIN LIGAND RELATED"/>
    <property type="match status" value="1"/>
</dbReference>
<feature type="repeat" description="Cys-rich GLG1" evidence="11">
    <location>
        <begin position="220"/>
        <end position="280"/>
    </location>
</feature>
<evidence type="ECO:0000256" key="6">
    <source>
        <dbReference type="ARBA" id="ARBA00022981"/>
    </source>
</evidence>
<keyword evidence="4" id="KW-0732">Signal</keyword>
<keyword evidence="5" id="KW-0677">Repeat</keyword>
<name>A0A553Q7C0_9TELE</name>
<evidence type="ECO:0000313" key="13">
    <source>
        <dbReference type="EMBL" id="TRY85807.1"/>
    </source>
</evidence>
<sequence>MRGFCTCHQVIECLKERKKRLTQPCHQKLFRLQETEMMDPELDFQLMRVCKQMIRFMTDPCLSLLLLKRFCSETDSKNLLQCLKQNKNSELMDPKCKQMITKRQITQNTDYRLNPVLRKSCKADIPKFCQSILNNARDDSELEGQVISCLKLKYADQRLSPDCEFQISVILQESALDYRLDPQLQLQCSDEIPRLCAEEVAAQEQTGQVEECLKINLLKINLEGCKKEVLNILKESKADIFVDPVLHTACALDIKHQCAAIPAGRGRQMSCLMEALQDKRVRLQPECKKRLQDRIDMWSYAAKVAPAEGFSDLAGQLLSSPAKSYMVSVLAMGVLLLFLLGLLCGRITKRVTQELKDR</sequence>
<dbReference type="InterPro" id="IPR001893">
    <property type="entry name" value="Cys-rich_GLG1_repeat"/>
</dbReference>
<comment type="subcellular location">
    <subcellularLocation>
        <location evidence="10">Golgi outpost</location>
    </subcellularLocation>
    <subcellularLocation>
        <location evidence="1">Membrane</location>
        <topology evidence="1">Single-pass type I membrane protein</topology>
    </subcellularLocation>
</comment>
<keyword evidence="3 12" id="KW-0812">Transmembrane</keyword>
<dbReference type="GO" id="GO:0017134">
    <property type="term" value="F:fibroblast growth factor binding"/>
    <property type="evidence" value="ECO:0007669"/>
    <property type="project" value="TreeGrafter"/>
</dbReference>
<evidence type="ECO:0000256" key="5">
    <source>
        <dbReference type="ARBA" id="ARBA00022737"/>
    </source>
</evidence>
<evidence type="ECO:0000256" key="7">
    <source>
        <dbReference type="ARBA" id="ARBA00022989"/>
    </source>
</evidence>
<evidence type="ECO:0000256" key="4">
    <source>
        <dbReference type="ARBA" id="ARBA00022729"/>
    </source>
</evidence>
<evidence type="ECO:0000313" key="14">
    <source>
        <dbReference type="Proteomes" id="UP000316079"/>
    </source>
</evidence>
<keyword evidence="14" id="KW-1185">Reference proteome</keyword>
<evidence type="ECO:0000256" key="9">
    <source>
        <dbReference type="ARBA" id="ARBA00023180"/>
    </source>
</evidence>
<evidence type="ECO:0000256" key="11">
    <source>
        <dbReference type="PROSITE-ProRule" id="PRU00622"/>
    </source>
</evidence>
<keyword evidence="9" id="KW-0325">Glycoprotein</keyword>
<evidence type="ECO:0000256" key="2">
    <source>
        <dbReference type="ARBA" id="ARBA00018563"/>
    </source>
</evidence>
<protein>
    <recommendedName>
        <fullName evidence="2">Golgi apparatus protein 1</fullName>
    </recommendedName>
</protein>
<dbReference type="InterPro" id="IPR017873">
    <property type="entry name" value="Cys-rich_GLG1_repeat_euk"/>
</dbReference>
<evidence type="ECO:0000256" key="3">
    <source>
        <dbReference type="ARBA" id="ARBA00022692"/>
    </source>
</evidence>
<dbReference type="OrthoDB" id="2015434at2759"/>
<comment type="caution">
    <text evidence="13">The sequence shown here is derived from an EMBL/GenBank/DDBJ whole genome shotgun (WGS) entry which is preliminary data.</text>
</comment>